<feature type="transmembrane region" description="Helical" evidence="7">
    <location>
        <begin position="62"/>
        <end position="80"/>
    </location>
</feature>
<accession>A0A240ERJ6</accession>
<evidence type="ECO:0000256" key="6">
    <source>
        <dbReference type="ARBA" id="ARBA00023136"/>
    </source>
</evidence>
<dbReference type="PANTHER" id="PTHR36838">
    <property type="entry name" value="AUXIN EFFLUX CARRIER FAMILY PROTEIN"/>
    <property type="match status" value="1"/>
</dbReference>
<feature type="transmembrane region" description="Helical" evidence="7">
    <location>
        <begin position="248"/>
        <end position="266"/>
    </location>
</feature>
<dbReference type="PANTHER" id="PTHR36838:SF3">
    <property type="entry name" value="TRANSPORTER AUXIN EFFLUX CARRIER EC FAMILY"/>
    <property type="match status" value="1"/>
</dbReference>
<feature type="transmembrane region" description="Helical" evidence="7">
    <location>
        <begin position="188"/>
        <end position="206"/>
    </location>
</feature>
<dbReference type="GO" id="GO:0055085">
    <property type="term" value="P:transmembrane transport"/>
    <property type="evidence" value="ECO:0007669"/>
    <property type="project" value="InterPro"/>
</dbReference>
<sequence>MEQVKLLSLIVLGLLAAKTLPILTKHRIDWSRNIAFSYLTPCLFFTSLVHADLSQLPSPELLATYGLGLGGLFFVVRLWLSVKGNDTAAAATIKSISALYPNAVSIGVPLVFSLYGPEAELILMGIIVTNLVVVLPMVNILMIRSGEPGFYSYKKVVTDPILLAIATGLLINVWGITLSPAVVDGLALIGWAALPVILFILGASLSSYPFRALMQEKVFLLLAVKIVVFPLTMLIFASLVFQLSQIEIQVLVILASLPTGINVYLLSERYQVAKEATASVILFTTMLSLVSLVTWEKVLQVT</sequence>
<dbReference type="AlphaFoldDB" id="A0A240ERJ6"/>
<dbReference type="EMBL" id="OANU01000193">
    <property type="protein sequence ID" value="SNX51035.1"/>
    <property type="molecule type" value="Genomic_DNA"/>
</dbReference>
<keyword evidence="9" id="KW-1185">Reference proteome</keyword>
<feature type="transmembrane region" description="Helical" evidence="7">
    <location>
        <begin position="35"/>
        <end position="56"/>
    </location>
</feature>
<evidence type="ECO:0000256" key="3">
    <source>
        <dbReference type="ARBA" id="ARBA00022475"/>
    </source>
</evidence>
<evidence type="ECO:0000256" key="7">
    <source>
        <dbReference type="SAM" id="Phobius"/>
    </source>
</evidence>
<feature type="transmembrane region" description="Helical" evidence="7">
    <location>
        <begin position="278"/>
        <end position="295"/>
    </location>
</feature>
<dbReference type="InterPro" id="IPR004776">
    <property type="entry name" value="Mem_transp_PIN-like"/>
</dbReference>
<proteinExistence type="predicted"/>
<evidence type="ECO:0000313" key="8">
    <source>
        <dbReference type="EMBL" id="SNX51035.1"/>
    </source>
</evidence>
<evidence type="ECO:0000256" key="5">
    <source>
        <dbReference type="ARBA" id="ARBA00022989"/>
    </source>
</evidence>
<gene>
    <name evidence="8" type="ORF">VTH8203_04718</name>
</gene>
<keyword evidence="5 7" id="KW-1133">Transmembrane helix</keyword>
<dbReference type="Pfam" id="PF03547">
    <property type="entry name" value="Mem_trans"/>
    <property type="match status" value="2"/>
</dbReference>
<keyword evidence="3" id="KW-1003">Cell membrane</keyword>
<dbReference type="RefSeq" id="WP_096995869.1">
    <property type="nucleotide sequence ID" value="NZ_JBHSII010000001.1"/>
</dbReference>
<evidence type="ECO:0000256" key="2">
    <source>
        <dbReference type="ARBA" id="ARBA00022448"/>
    </source>
</evidence>
<feature type="transmembrane region" description="Helical" evidence="7">
    <location>
        <begin position="218"/>
        <end position="242"/>
    </location>
</feature>
<dbReference type="GO" id="GO:0016020">
    <property type="term" value="C:membrane"/>
    <property type="evidence" value="ECO:0007669"/>
    <property type="project" value="UniProtKB-SubCell"/>
</dbReference>
<keyword evidence="6 7" id="KW-0472">Membrane</keyword>
<evidence type="ECO:0000313" key="9">
    <source>
        <dbReference type="Proteomes" id="UP000219336"/>
    </source>
</evidence>
<feature type="transmembrane region" description="Helical" evidence="7">
    <location>
        <begin position="92"/>
        <end position="115"/>
    </location>
</feature>
<dbReference type="OrthoDB" id="5870554at2"/>
<evidence type="ECO:0000256" key="4">
    <source>
        <dbReference type="ARBA" id="ARBA00022692"/>
    </source>
</evidence>
<dbReference type="Proteomes" id="UP000219336">
    <property type="component" value="Unassembled WGS sequence"/>
</dbReference>
<protein>
    <submittedName>
        <fullName evidence="8">Membrane transport protein</fullName>
    </submittedName>
</protein>
<reference evidence="9" key="1">
    <citation type="submission" date="2016-06" db="EMBL/GenBank/DDBJ databases">
        <authorList>
            <person name="Rodrigo-Torres L."/>
            <person name="Arahal R.D."/>
            <person name="Lucena T."/>
        </authorList>
    </citation>
    <scope>NUCLEOTIDE SEQUENCE [LARGE SCALE GENOMIC DNA]</scope>
    <source>
        <strain evidence="9">CECT8203</strain>
    </source>
</reference>
<feature type="transmembrane region" description="Helical" evidence="7">
    <location>
        <begin position="121"/>
        <end position="141"/>
    </location>
</feature>
<keyword evidence="4 7" id="KW-0812">Transmembrane</keyword>
<organism evidence="8 9">
    <name type="scientific">Vibrio thalassae</name>
    <dbReference type="NCBI Taxonomy" id="1243014"/>
    <lineage>
        <taxon>Bacteria</taxon>
        <taxon>Pseudomonadati</taxon>
        <taxon>Pseudomonadota</taxon>
        <taxon>Gammaproteobacteria</taxon>
        <taxon>Vibrionales</taxon>
        <taxon>Vibrionaceae</taxon>
        <taxon>Vibrio</taxon>
    </lineage>
</organism>
<feature type="transmembrane region" description="Helical" evidence="7">
    <location>
        <begin position="161"/>
        <end position="182"/>
    </location>
</feature>
<name>A0A240ERJ6_9VIBR</name>
<comment type="subcellular location">
    <subcellularLocation>
        <location evidence="1">Membrane</location>
        <topology evidence="1">Multi-pass membrane protein</topology>
    </subcellularLocation>
</comment>
<evidence type="ECO:0000256" key="1">
    <source>
        <dbReference type="ARBA" id="ARBA00004141"/>
    </source>
</evidence>
<keyword evidence="2" id="KW-0813">Transport</keyword>